<dbReference type="EMBL" id="BTSX01000006">
    <property type="protein sequence ID" value="GMT05865.1"/>
    <property type="molecule type" value="Genomic_DNA"/>
</dbReference>
<feature type="transmembrane region" description="Helical" evidence="2">
    <location>
        <begin position="222"/>
        <end position="243"/>
    </location>
</feature>
<feature type="transmembrane region" description="Helical" evidence="2">
    <location>
        <begin position="151"/>
        <end position="170"/>
    </location>
</feature>
<dbReference type="Pfam" id="PF07690">
    <property type="entry name" value="MFS_1"/>
    <property type="match status" value="1"/>
</dbReference>
<sequence>LGFLGAFAVAFTPVALSISFSLFIFFRLVQGATFSMLFTVAGKVCNDWAPLTERGIFIAVLTGHVEIAAMFTMPVAGAVGSKVGWPYAFYLNGIILAIITGFFAFLYRDAPSAHPFVGEWEVQKINRGKSKLQTSGSSAQPPYRAIFSSPVIWASWVAVIGTFFVSQFTISWSPIYLNKVLKFSPAMTGVISIIPLVCQLCIKFFSGLISDKFNCVDDVTKLRLFNSIALVGGAVFFAVASIVTPTPNWIDTFLALAPVALLGFHAGGYPKCLVMTSRQYSAFVMSVVQMVSCGTMFVGSFVIPIIAPDNTFDEWRKIFILYASMLVITNTIFVIFARAKAASWTEEHPKRRDRVASID</sequence>
<keyword evidence="2" id="KW-1133">Transmembrane helix</keyword>
<dbReference type="GO" id="GO:0022857">
    <property type="term" value="F:transmembrane transporter activity"/>
    <property type="evidence" value="ECO:0007669"/>
    <property type="project" value="InterPro"/>
</dbReference>
<dbReference type="Gene3D" id="1.20.1250.20">
    <property type="entry name" value="MFS general substrate transporter like domains"/>
    <property type="match status" value="2"/>
</dbReference>
<organism evidence="4 5">
    <name type="scientific">Pristionchus entomophagus</name>
    <dbReference type="NCBI Taxonomy" id="358040"/>
    <lineage>
        <taxon>Eukaryota</taxon>
        <taxon>Metazoa</taxon>
        <taxon>Ecdysozoa</taxon>
        <taxon>Nematoda</taxon>
        <taxon>Chromadorea</taxon>
        <taxon>Rhabditida</taxon>
        <taxon>Rhabditina</taxon>
        <taxon>Diplogasteromorpha</taxon>
        <taxon>Diplogasteroidea</taxon>
        <taxon>Neodiplogasteridae</taxon>
        <taxon>Pristionchus</taxon>
    </lineage>
</organism>
<comment type="subcellular location">
    <subcellularLocation>
        <location evidence="1">Membrane</location>
        <topology evidence="1">Multi-pass membrane protein</topology>
    </subcellularLocation>
</comment>
<feature type="transmembrane region" description="Helical" evidence="2">
    <location>
        <begin position="319"/>
        <end position="337"/>
    </location>
</feature>
<keyword evidence="2" id="KW-0812">Transmembrane</keyword>
<feature type="transmembrane region" description="Helical" evidence="2">
    <location>
        <begin position="6"/>
        <end position="26"/>
    </location>
</feature>
<dbReference type="GO" id="GO:0016020">
    <property type="term" value="C:membrane"/>
    <property type="evidence" value="ECO:0007669"/>
    <property type="project" value="UniProtKB-SubCell"/>
</dbReference>
<name>A0AAV5UJ31_9BILA</name>
<keyword evidence="5" id="KW-1185">Reference proteome</keyword>
<evidence type="ECO:0000313" key="5">
    <source>
        <dbReference type="Proteomes" id="UP001432027"/>
    </source>
</evidence>
<feature type="transmembrane region" description="Helical" evidence="2">
    <location>
        <begin position="249"/>
        <end position="268"/>
    </location>
</feature>
<feature type="non-terminal residue" evidence="4">
    <location>
        <position position="1"/>
    </location>
</feature>
<dbReference type="Proteomes" id="UP001432027">
    <property type="component" value="Unassembled WGS sequence"/>
</dbReference>
<accession>A0AAV5UJ31</accession>
<feature type="domain" description="Major facilitator superfamily (MFS) profile" evidence="3">
    <location>
        <begin position="1"/>
        <end position="341"/>
    </location>
</feature>
<feature type="transmembrane region" description="Helical" evidence="2">
    <location>
        <begin position="56"/>
        <end position="75"/>
    </location>
</feature>
<gene>
    <name evidence="4" type="ORF">PENTCL1PPCAC_28039</name>
</gene>
<reference evidence="4" key="1">
    <citation type="submission" date="2023-10" db="EMBL/GenBank/DDBJ databases">
        <title>Genome assembly of Pristionchus species.</title>
        <authorList>
            <person name="Yoshida K."/>
            <person name="Sommer R.J."/>
        </authorList>
    </citation>
    <scope>NUCLEOTIDE SEQUENCE</scope>
    <source>
        <strain evidence="4">RS0144</strain>
    </source>
</reference>
<protein>
    <recommendedName>
        <fullName evidence="3">Major facilitator superfamily (MFS) profile domain-containing protein</fullName>
    </recommendedName>
</protein>
<evidence type="ECO:0000256" key="1">
    <source>
        <dbReference type="ARBA" id="ARBA00004141"/>
    </source>
</evidence>
<dbReference type="SUPFAM" id="SSF103473">
    <property type="entry name" value="MFS general substrate transporter"/>
    <property type="match status" value="1"/>
</dbReference>
<dbReference type="InterPro" id="IPR020846">
    <property type="entry name" value="MFS_dom"/>
</dbReference>
<dbReference type="AlphaFoldDB" id="A0AAV5UJ31"/>
<feature type="transmembrane region" description="Helical" evidence="2">
    <location>
        <begin position="87"/>
        <end position="107"/>
    </location>
</feature>
<dbReference type="InterPro" id="IPR036259">
    <property type="entry name" value="MFS_trans_sf"/>
</dbReference>
<feature type="transmembrane region" description="Helical" evidence="2">
    <location>
        <begin position="190"/>
        <end position="210"/>
    </location>
</feature>
<dbReference type="PANTHER" id="PTHR45757">
    <property type="entry name" value="PROTEIN CBG23364-RELATED"/>
    <property type="match status" value="1"/>
</dbReference>
<dbReference type="PROSITE" id="PS50850">
    <property type="entry name" value="MFS"/>
    <property type="match status" value="1"/>
</dbReference>
<comment type="caution">
    <text evidence="4">The sequence shown here is derived from an EMBL/GenBank/DDBJ whole genome shotgun (WGS) entry which is preliminary data.</text>
</comment>
<keyword evidence="2" id="KW-0472">Membrane</keyword>
<evidence type="ECO:0000256" key="2">
    <source>
        <dbReference type="SAM" id="Phobius"/>
    </source>
</evidence>
<evidence type="ECO:0000259" key="3">
    <source>
        <dbReference type="PROSITE" id="PS50850"/>
    </source>
</evidence>
<evidence type="ECO:0000313" key="4">
    <source>
        <dbReference type="EMBL" id="GMT05865.1"/>
    </source>
</evidence>
<dbReference type="PANTHER" id="PTHR45757:SF18">
    <property type="entry name" value="MAJOR FACILITATOR SUPERFAMILY (MFS) PROFILE DOMAIN-CONTAINING PROTEIN"/>
    <property type="match status" value="1"/>
</dbReference>
<dbReference type="InterPro" id="IPR011701">
    <property type="entry name" value="MFS"/>
</dbReference>
<proteinExistence type="predicted"/>
<feature type="non-terminal residue" evidence="4">
    <location>
        <position position="359"/>
    </location>
</feature>
<feature type="transmembrane region" description="Helical" evidence="2">
    <location>
        <begin position="280"/>
        <end position="307"/>
    </location>
</feature>